<organism evidence="2 3">
    <name type="scientific">Heligmosomoides polygyrus</name>
    <name type="common">Parasitic roundworm</name>
    <dbReference type="NCBI Taxonomy" id="6339"/>
    <lineage>
        <taxon>Eukaryota</taxon>
        <taxon>Metazoa</taxon>
        <taxon>Ecdysozoa</taxon>
        <taxon>Nematoda</taxon>
        <taxon>Chromadorea</taxon>
        <taxon>Rhabditida</taxon>
        <taxon>Rhabditina</taxon>
        <taxon>Rhabditomorpha</taxon>
        <taxon>Strongyloidea</taxon>
        <taxon>Heligmosomidae</taxon>
        <taxon>Heligmosomoides</taxon>
    </lineage>
</organism>
<accession>A0A183FGE8</accession>
<dbReference type="EMBL" id="UZAH01025527">
    <property type="protein sequence ID" value="VDO65608.1"/>
    <property type="molecule type" value="Genomic_DNA"/>
</dbReference>
<protein>
    <submittedName>
        <fullName evidence="3">Endonuclease-reverse transcriptase</fullName>
    </submittedName>
</protein>
<name>A0A183FGE8_HELPZ</name>
<evidence type="ECO:0000313" key="2">
    <source>
        <dbReference type="Proteomes" id="UP000050761"/>
    </source>
</evidence>
<dbReference type="WBParaSite" id="HPBE_0000572401-mRNA-1">
    <property type="protein sequence ID" value="HPBE_0000572401-mRNA-1"/>
    <property type="gene ID" value="HPBE_0000572401"/>
</dbReference>
<sequence length="222" mass="25421">MKAAAYNQRNRVTNLKRRVIDHHIGVHLAFQKSLAQQSDLHLTLVETTRAQERQLHAVEMRMLRWACGCTRQDGVRKEDVRAVMKTAPIQLKMKEQRLRNLKWLVKAPIVMAKITELEAQLRDIGIVTIKGRKYGPGGQWKDKCSLAQVEEVYRSPLQPLMVRTLTGKLCRTVVRPSLLYTTKRCVLGKAQKRQLHATEMRVPRWACGWTVRTGCAIGMSGQ</sequence>
<dbReference type="Proteomes" id="UP000050761">
    <property type="component" value="Unassembled WGS sequence"/>
</dbReference>
<keyword evidence="2" id="KW-1185">Reference proteome</keyword>
<evidence type="ECO:0000313" key="1">
    <source>
        <dbReference type="EMBL" id="VDO65608.1"/>
    </source>
</evidence>
<proteinExistence type="predicted"/>
<dbReference type="AlphaFoldDB" id="A0A183FGE8"/>
<reference evidence="1 2" key="1">
    <citation type="submission" date="2018-11" db="EMBL/GenBank/DDBJ databases">
        <authorList>
            <consortium name="Pathogen Informatics"/>
        </authorList>
    </citation>
    <scope>NUCLEOTIDE SEQUENCE [LARGE SCALE GENOMIC DNA]</scope>
</reference>
<reference evidence="3" key="2">
    <citation type="submission" date="2019-09" db="UniProtKB">
        <authorList>
            <consortium name="WormBaseParasite"/>
        </authorList>
    </citation>
    <scope>IDENTIFICATION</scope>
</reference>
<accession>A0A3P8AMA5</accession>
<evidence type="ECO:0000313" key="3">
    <source>
        <dbReference type="WBParaSite" id="HPBE_0000572401-mRNA-1"/>
    </source>
</evidence>
<gene>
    <name evidence="1" type="ORF">HPBE_LOCUS5725</name>
</gene>